<accession>A0A6C0H2J3</accession>
<feature type="region of interest" description="Disordered" evidence="1">
    <location>
        <begin position="152"/>
        <end position="172"/>
    </location>
</feature>
<feature type="compositionally biased region" description="Acidic residues" evidence="1">
    <location>
        <begin position="690"/>
        <end position="718"/>
    </location>
</feature>
<name>A0A6C0H2J3_9ZZZZ</name>
<dbReference type="AlphaFoldDB" id="A0A6C0H2J3"/>
<proteinExistence type="predicted"/>
<protein>
    <submittedName>
        <fullName evidence="2">Uncharacterized protein</fullName>
    </submittedName>
</protein>
<feature type="compositionally biased region" description="Low complexity" evidence="1">
    <location>
        <begin position="663"/>
        <end position="672"/>
    </location>
</feature>
<feature type="region of interest" description="Disordered" evidence="1">
    <location>
        <begin position="634"/>
        <end position="728"/>
    </location>
</feature>
<dbReference type="EMBL" id="MN739858">
    <property type="protein sequence ID" value="QHT74771.1"/>
    <property type="molecule type" value="Genomic_DNA"/>
</dbReference>
<evidence type="ECO:0000313" key="2">
    <source>
        <dbReference type="EMBL" id="QHT74771.1"/>
    </source>
</evidence>
<sequence>MPPKKIKTQAELAKEAIHKQKVAKANREKKSIETAPLRGRMKEKVLDDTVTNEFQQKSITKNEDSIRAFFKTLKDLPDEEVAKRMNIFFKERVTGRSKQFENIIKVLPSRMYKNLAEEHLKQTDKTLNLFWSDYKVRKHVIEAMQEKEREDELESQALEKISETQPKEKKKEKKKEKYVAPVFAKAKFIDDDGVETEIKKSDINPSFHDPKKRKEPTMTISITPLENCVKASYLKDVIKTFITPIGDAEQKAQLEKFIRADQIESRTERGEKWYIIDERLSLILCKSYRYWSDNSVTAILHPGGRKIYFKIGYLLKNGTFETQTIEKFKEEKYNIDNIRRSRGRDIANILKSPKTSEIERFVRSVLSDWLTTIAPDVKEYKDADDTEGYVYEAVQRMSKESRDTRDLFVRLANITLFLQNKDSLFADRVRDGVYIPAILVSLSIEDKLPEIFDDPTSDKLSAKRFIEKQIESIVKQFGELLYKRENASDSVPTAPKAAILPSFNATARPWKSACENKLDDNVKNSEVVYYQEDGKVYCLLIRDVYKQIKNGEEPINPMTQNPLDNTFLEKFKELYDHKFGGDEDIVEEVSIKTVSRRPPIVTKKGPPIAPWLLDTIIKNIKGCEDELKSGKNTCESIEKDPESDSDDSSESDESIREVKSGKKSSLFDSSSSDDGREIKEEDGSEIRSEDGDEEEEDGSEVRSEEEDEDEEEEDGSEDGSEHSPRSCTQIDVIEGDICQHCKKKLTKRKKLSSPKTMVRNKNGNDTLIWLCDLDCFEKYTCPRFKTKRKGGRNASQDRKKKKK</sequence>
<reference evidence="2" key="1">
    <citation type="journal article" date="2020" name="Nature">
        <title>Giant virus diversity and host interactions through global metagenomics.</title>
        <authorList>
            <person name="Schulz F."/>
            <person name="Roux S."/>
            <person name="Paez-Espino D."/>
            <person name="Jungbluth S."/>
            <person name="Walsh D.A."/>
            <person name="Denef V.J."/>
            <person name="McMahon K.D."/>
            <person name="Konstantinidis K.T."/>
            <person name="Eloe-Fadrosh E.A."/>
            <person name="Kyrpides N.C."/>
            <person name="Woyke T."/>
        </authorList>
    </citation>
    <scope>NUCLEOTIDE SEQUENCE</scope>
    <source>
        <strain evidence="2">GVMAG-M-3300023179-62</strain>
    </source>
</reference>
<feature type="compositionally biased region" description="Basic and acidic residues" evidence="1">
    <location>
        <begin position="673"/>
        <end position="689"/>
    </location>
</feature>
<feature type="compositionally biased region" description="Acidic residues" evidence="1">
    <location>
        <begin position="643"/>
        <end position="652"/>
    </location>
</feature>
<evidence type="ECO:0000256" key="1">
    <source>
        <dbReference type="SAM" id="MobiDB-lite"/>
    </source>
</evidence>
<feature type="region of interest" description="Disordered" evidence="1">
    <location>
        <begin position="1"/>
        <end position="37"/>
    </location>
</feature>
<feature type="compositionally biased region" description="Basic and acidic residues" evidence="1">
    <location>
        <begin position="160"/>
        <end position="169"/>
    </location>
</feature>
<organism evidence="2">
    <name type="scientific">viral metagenome</name>
    <dbReference type="NCBI Taxonomy" id="1070528"/>
    <lineage>
        <taxon>unclassified sequences</taxon>
        <taxon>metagenomes</taxon>
        <taxon>organismal metagenomes</taxon>
    </lineage>
</organism>